<organism evidence="9 10">
    <name type="scientific">Cellulomonas composti</name>
    <dbReference type="NCBI Taxonomy" id="266130"/>
    <lineage>
        <taxon>Bacteria</taxon>
        <taxon>Bacillati</taxon>
        <taxon>Actinomycetota</taxon>
        <taxon>Actinomycetes</taxon>
        <taxon>Micrococcales</taxon>
        <taxon>Cellulomonadaceae</taxon>
        <taxon>Cellulomonas</taxon>
    </lineage>
</organism>
<proteinExistence type="inferred from homology"/>
<evidence type="ECO:0000259" key="8">
    <source>
        <dbReference type="Pfam" id="PF02803"/>
    </source>
</evidence>
<evidence type="ECO:0000313" key="9">
    <source>
        <dbReference type="EMBL" id="GEL93754.1"/>
    </source>
</evidence>
<dbReference type="InterPro" id="IPR020617">
    <property type="entry name" value="Thiolase_C"/>
</dbReference>
<gene>
    <name evidence="9" type="primary">fadA</name>
    <name evidence="9" type="ORF">CCO02nite_04120</name>
</gene>
<reference evidence="9 10" key="1">
    <citation type="submission" date="2019-07" db="EMBL/GenBank/DDBJ databases">
        <title>Whole genome shotgun sequence of Cellulomonas composti NBRC 100758.</title>
        <authorList>
            <person name="Hosoyama A."/>
            <person name="Uohara A."/>
            <person name="Ohji S."/>
            <person name="Ichikawa N."/>
        </authorList>
    </citation>
    <scope>NUCLEOTIDE SEQUENCE [LARGE SCALE GENOMIC DNA]</scope>
    <source>
        <strain evidence="9 10">NBRC 100758</strain>
    </source>
</reference>
<dbReference type="GO" id="GO:0010124">
    <property type="term" value="P:phenylacetate catabolic process"/>
    <property type="evidence" value="ECO:0007669"/>
    <property type="project" value="TreeGrafter"/>
</dbReference>
<dbReference type="PROSITE" id="PS00737">
    <property type="entry name" value="THIOLASE_2"/>
    <property type="match status" value="1"/>
</dbReference>
<evidence type="ECO:0000256" key="3">
    <source>
        <dbReference type="ARBA" id="ARBA00023315"/>
    </source>
</evidence>
<keyword evidence="2 5" id="KW-0808">Transferase</keyword>
<accession>A0A511J6Z5</accession>
<dbReference type="PIRSF" id="PIRSF000429">
    <property type="entry name" value="Ac-CoA_Ac_transf"/>
    <property type="match status" value="1"/>
</dbReference>
<feature type="active site" description="Proton acceptor" evidence="4">
    <location>
        <position position="367"/>
    </location>
</feature>
<dbReference type="GO" id="GO:0006635">
    <property type="term" value="P:fatty acid beta-oxidation"/>
    <property type="evidence" value="ECO:0007669"/>
    <property type="project" value="TreeGrafter"/>
</dbReference>
<dbReference type="GO" id="GO:0005737">
    <property type="term" value="C:cytoplasm"/>
    <property type="evidence" value="ECO:0007669"/>
    <property type="project" value="UniProtKB-ARBA"/>
</dbReference>
<evidence type="ECO:0000259" key="7">
    <source>
        <dbReference type="Pfam" id="PF00108"/>
    </source>
</evidence>
<keyword evidence="3 5" id="KW-0012">Acyltransferase</keyword>
<feature type="domain" description="Thiolase C-terminal" evidence="8">
    <location>
        <begin position="289"/>
        <end position="410"/>
    </location>
</feature>
<dbReference type="Pfam" id="PF02803">
    <property type="entry name" value="Thiolase_C"/>
    <property type="match status" value="1"/>
</dbReference>
<dbReference type="Proteomes" id="UP000321720">
    <property type="component" value="Unassembled WGS sequence"/>
</dbReference>
<dbReference type="InterPro" id="IPR016039">
    <property type="entry name" value="Thiolase-like"/>
</dbReference>
<sequence length="427" mass="44508">MPAPAGSTSDTPPTTRSAAPARVRRTVFVDGVRTPFGRARPDGLYAHTRADDLAVATVRELLRRHPQLPPERIDEVAIAATTQTGDQGLTLGRTVGVLAGLPRTVPGYAIDRMCAGGMTAVTTVAGAIGVGAADVVLAGGVEHMGRHPMGFDADPNPRFVSERLVANDALNMGVTAENLHDRFPALTRERADAFGVASQAKYAAALAAGRIEPDLVPVATRDPERGWGIATADEPPRPGTTMAGVAGLATPFRPGGRVTAATSAPLTDGAASCLLAAEDSAAELGLPVRMRMVTFAYAGVEPEIMGIGPVPATRRALARAGLTIDDIGLFELNEAFAVQVLAFLDAYGIADDDPRVNPYGGAIAVGHPLASSGVRLMTQLARQFAEHPEVRYGLTSMCVGLGQGGTVVWENPHHADYVPTNDPEVEL</sequence>
<dbReference type="CDD" id="cd00751">
    <property type="entry name" value="thiolase"/>
    <property type="match status" value="1"/>
</dbReference>
<evidence type="ECO:0000256" key="2">
    <source>
        <dbReference type="ARBA" id="ARBA00022679"/>
    </source>
</evidence>
<dbReference type="GO" id="GO:0003988">
    <property type="term" value="F:acetyl-CoA C-acyltransferase activity"/>
    <property type="evidence" value="ECO:0007669"/>
    <property type="project" value="TreeGrafter"/>
</dbReference>
<evidence type="ECO:0000256" key="4">
    <source>
        <dbReference type="PIRSR" id="PIRSR000429-1"/>
    </source>
</evidence>
<evidence type="ECO:0000256" key="6">
    <source>
        <dbReference type="SAM" id="MobiDB-lite"/>
    </source>
</evidence>
<dbReference type="InterPro" id="IPR050215">
    <property type="entry name" value="Thiolase-like_sf_Thiolase"/>
</dbReference>
<feature type="domain" description="Thiolase N-terminal" evidence="7">
    <location>
        <begin position="27"/>
        <end position="279"/>
    </location>
</feature>
<comment type="similarity">
    <text evidence="1 5">Belongs to the thiolase-like superfamily. Thiolase family.</text>
</comment>
<dbReference type="PANTHER" id="PTHR43853">
    <property type="entry name" value="3-KETOACYL-COA THIOLASE, PEROXISOMAL"/>
    <property type="match status" value="1"/>
</dbReference>
<dbReference type="Pfam" id="PF00108">
    <property type="entry name" value="Thiolase_N"/>
    <property type="match status" value="1"/>
</dbReference>
<evidence type="ECO:0000313" key="10">
    <source>
        <dbReference type="Proteomes" id="UP000321720"/>
    </source>
</evidence>
<comment type="caution">
    <text evidence="9">The sequence shown here is derived from an EMBL/GenBank/DDBJ whole genome shotgun (WGS) entry which is preliminary data.</text>
</comment>
<name>A0A511J6Z5_9CELL</name>
<dbReference type="EMBL" id="BJWG01000001">
    <property type="protein sequence ID" value="GEL93754.1"/>
    <property type="molecule type" value="Genomic_DNA"/>
</dbReference>
<feature type="active site" description="Acyl-thioester intermediate" evidence="4">
    <location>
        <position position="114"/>
    </location>
</feature>
<dbReference type="Gene3D" id="3.40.47.10">
    <property type="match status" value="1"/>
</dbReference>
<dbReference type="NCBIfam" id="TIGR01930">
    <property type="entry name" value="AcCoA-C-Actrans"/>
    <property type="match status" value="1"/>
</dbReference>
<dbReference type="AlphaFoldDB" id="A0A511J6Z5"/>
<feature type="active site" description="Proton acceptor" evidence="4">
    <location>
        <position position="398"/>
    </location>
</feature>
<dbReference type="OrthoDB" id="1402717at2"/>
<feature type="region of interest" description="Disordered" evidence="6">
    <location>
        <begin position="1"/>
        <end position="21"/>
    </location>
</feature>
<dbReference type="InterPro" id="IPR020616">
    <property type="entry name" value="Thiolase_N"/>
</dbReference>
<evidence type="ECO:0000256" key="1">
    <source>
        <dbReference type="ARBA" id="ARBA00010982"/>
    </source>
</evidence>
<dbReference type="InterPro" id="IPR020613">
    <property type="entry name" value="Thiolase_CS"/>
</dbReference>
<feature type="compositionally biased region" description="Polar residues" evidence="6">
    <location>
        <begin position="1"/>
        <end position="17"/>
    </location>
</feature>
<dbReference type="PANTHER" id="PTHR43853:SF2">
    <property type="entry name" value="3-OXOADIPYL-COA_3-OXO-5,6-DEHYDROSUBERYL-COA THIOLASE"/>
    <property type="match status" value="1"/>
</dbReference>
<dbReference type="InterPro" id="IPR002155">
    <property type="entry name" value="Thiolase"/>
</dbReference>
<dbReference type="SUPFAM" id="SSF53901">
    <property type="entry name" value="Thiolase-like"/>
    <property type="match status" value="2"/>
</dbReference>
<keyword evidence="10" id="KW-1185">Reference proteome</keyword>
<protein>
    <submittedName>
        <fullName evidence="9">Acetyl-CoA acyltransferase</fullName>
    </submittedName>
</protein>
<evidence type="ECO:0000256" key="5">
    <source>
        <dbReference type="RuleBase" id="RU003557"/>
    </source>
</evidence>
<dbReference type="RefSeq" id="WP_146841341.1">
    <property type="nucleotide sequence ID" value="NZ_BJWG01000001.1"/>
</dbReference>